<sequence length="33" mass="3791">MRDFAAHDARPPMRWHWVLCVLLVLIAVAASML</sequence>
<feature type="transmembrane region" description="Helical" evidence="1">
    <location>
        <begin position="15"/>
        <end position="32"/>
    </location>
</feature>
<evidence type="ECO:0000313" key="3">
    <source>
        <dbReference type="Proteomes" id="UP000272729"/>
    </source>
</evidence>
<keyword evidence="1" id="KW-0812">Transmembrane</keyword>
<evidence type="ECO:0000256" key="1">
    <source>
        <dbReference type="SAM" id="Phobius"/>
    </source>
</evidence>
<dbReference type="AlphaFoldDB" id="A0A495X8J8"/>
<keyword evidence="3" id="KW-1185">Reference proteome</keyword>
<comment type="caution">
    <text evidence="2">The sequence shown here is derived from an EMBL/GenBank/DDBJ whole genome shotgun (WGS) entry which is preliminary data.</text>
</comment>
<proteinExistence type="predicted"/>
<evidence type="ECO:0000313" key="2">
    <source>
        <dbReference type="EMBL" id="RKT70520.1"/>
    </source>
</evidence>
<keyword evidence="1" id="KW-1133">Transmembrane helix</keyword>
<keyword evidence="1" id="KW-0472">Membrane</keyword>
<dbReference type="Proteomes" id="UP000272729">
    <property type="component" value="Unassembled WGS sequence"/>
</dbReference>
<accession>A0A495X8J8</accession>
<protein>
    <submittedName>
        <fullName evidence="2">Uncharacterized protein</fullName>
    </submittedName>
</protein>
<organism evidence="2 3">
    <name type="scientific">Saccharothrix variisporea</name>
    <dbReference type="NCBI Taxonomy" id="543527"/>
    <lineage>
        <taxon>Bacteria</taxon>
        <taxon>Bacillati</taxon>
        <taxon>Actinomycetota</taxon>
        <taxon>Actinomycetes</taxon>
        <taxon>Pseudonocardiales</taxon>
        <taxon>Pseudonocardiaceae</taxon>
        <taxon>Saccharothrix</taxon>
    </lineage>
</organism>
<gene>
    <name evidence="2" type="ORF">DFJ66_3790</name>
</gene>
<name>A0A495X8J8_9PSEU</name>
<reference evidence="2 3" key="1">
    <citation type="submission" date="2018-10" db="EMBL/GenBank/DDBJ databases">
        <title>Sequencing the genomes of 1000 actinobacteria strains.</title>
        <authorList>
            <person name="Klenk H.-P."/>
        </authorList>
    </citation>
    <scope>NUCLEOTIDE SEQUENCE [LARGE SCALE GENOMIC DNA]</scope>
    <source>
        <strain evidence="2 3">DSM 43911</strain>
    </source>
</reference>
<dbReference type="EMBL" id="RBXR01000001">
    <property type="protein sequence ID" value="RKT70520.1"/>
    <property type="molecule type" value="Genomic_DNA"/>
</dbReference>